<feature type="compositionally biased region" description="Low complexity" evidence="1">
    <location>
        <begin position="11"/>
        <end position="23"/>
    </location>
</feature>
<dbReference type="Proteomes" id="UP001152797">
    <property type="component" value="Unassembled WGS sequence"/>
</dbReference>
<protein>
    <submittedName>
        <fullName evidence="2">Uncharacterized protein</fullName>
    </submittedName>
</protein>
<evidence type="ECO:0000313" key="3">
    <source>
        <dbReference type="EMBL" id="CAL4773344.1"/>
    </source>
</evidence>
<evidence type="ECO:0000256" key="1">
    <source>
        <dbReference type="SAM" id="MobiDB-lite"/>
    </source>
</evidence>
<name>A0A9P1FTQ2_9DINO</name>
<evidence type="ECO:0000313" key="4">
    <source>
        <dbReference type="Proteomes" id="UP001152797"/>
    </source>
</evidence>
<dbReference type="EMBL" id="CAMXCT010001039">
    <property type="protein sequence ID" value="CAI3986032.1"/>
    <property type="molecule type" value="Genomic_DNA"/>
</dbReference>
<comment type="caution">
    <text evidence="2">The sequence shown here is derived from an EMBL/GenBank/DDBJ whole genome shotgun (WGS) entry which is preliminary data.</text>
</comment>
<sequence length="235" mass="26601">MGRDLGRGVRAVSHSSATSASASTIDTPDTPVPWGRKLSVGEKLWRSGRSKVRLVQTKFKSYKAQGVKKLEEKKEDLKETLRPFVPHRSQAETPCERGKVWKELFHPPAHSDLLQRRQVYQAWCKEIEDAKPPSDPSKKIIKVANNLEFLKTTNLPDGDIPTAKKLSHWPKKVRLYSREEWPCYEHITHAVSQVTGCLRGMTKFLQNSLVKMSKGQVSSQKALLDRLQAGQDAHP</sequence>
<dbReference type="EMBL" id="CAMXCT020001039">
    <property type="protein sequence ID" value="CAL1139407.1"/>
    <property type="molecule type" value="Genomic_DNA"/>
</dbReference>
<reference evidence="3 4" key="2">
    <citation type="submission" date="2024-05" db="EMBL/GenBank/DDBJ databases">
        <authorList>
            <person name="Chen Y."/>
            <person name="Shah S."/>
            <person name="Dougan E. K."/>
            <person name="Thang M."/>
            <person name="Chan C."/>
        </authorList>
    </citation>
    <scope>NUCLEOTIDE SEQUENCE [LARGE SCALE GENOMIC DNA]</scope>
</reference>
<organism evidence="2">
    <name type="scientific">Cladocopium goreaui</name>
    <dbReference type="NCBI Taxonomy" id="2562237"/>
    <lineage>
        <taxon>Eukaryota</taxon>
        <taxon>Sar</taxon>
        <taxon>Alveolata</taxon>
        <taxon>Dinophyceae</taxon>
        <taxon>Suessiales</taxon>
        <taxon>Symbiodiniaceae</taxon>
        <taxon>Cladocopium</taxon>
    </lineage>
</organism>
<keyword evidence="4" id="KW-1185">Reference proteome</keyword>
<dbReference type="EMBL" id="CAMXCT030001039">
    <property type="protein sequence ID" value="CAL4773344.1"/>
    <property type="molecule type" value="Genomic_DNA"/>
</dbReference>
<gene>
    <name evidence="2" type="ORF">C1SCF055_LOCUS13416</name>
</gene>
<feature type="region of interest" description="Disordered" evidence="1">
    <location>
        <begin position="1"/>
        <end position="33"/>
    </location>
</feature>
<evidence type="ECO:0000313" key="2">
    <source>
        <dbReference type="EMBL" id="CAI3986032.1"/>
    </source>
</evidence>
<proteinExistence type="predicted"/>
<dbReference type="AlphaFoldDB" id="A0A9P1FTQ2"/>
<reference evidence="2" key="1">
    <citation type="submission" date="2022-10" db="EMBL/GenBank/DDBJ databases">
        <authorList>
            <person name="Chen Y."/>
            <person name="Dougan E. K."/>
            <person name="Chan C."/>
            <person name="Rhodes N."/>
            <person name="Thang M."/>
        </authorList>
    </citation>
    <scope>NUCLEOTIDE SEQUENCE</scope>
</reference>
<accession>A0A9P1FTQ2</accession>